<evidence type="ECO:0000313" key="1">
    <source>
        <dbReference type="EMBL" id="EFK96762.1"/>
    </source>
</evidence>
<dbReference type="Pfam" id="PF00702">
    <property type="entry name" value="Hydrolase"/>
    <property type="match status" value="1"/>
</dbReference>
<reference evidence="1" key="1">
    <citation type="submission" date="2010-07" db="EMBL/GenBank/DDBJ databases">
        <authorList>
            <consortium name="CONSOLIDER consortium CSD2007-00005"/>
            <person name="Guazzaroni M.-E."/>
            <person name="Richter M."/>
            <person name="Garcia-Salamanca A."/>
            <person name="Yarza P."/>
            <person name="Ferrer M."/>
        </authorList>
    </citation>
    <scope>NUCLEOTIDE SEQUENCE</scope>
</reference>
<dbReference type="Gene3D" id="3.40.50.1000">
    <property type="entry name" value="HAD superfamily/HAD-like"/>
    <property type="match status" value="1"/>
</dbReference>
<dbReference type="InterPro" id="IPR023214">
    <property type="entry name" value="HAD_sf"/>
</dbReference>
<name>D9PI53_9ZZZZ</name>
<dbReference type="AlphaFoldDB" id="D9PI53"/>
<accession>D9PI53</accession>
<dbReference type="SFLD" id="SFLDS00003">
    <property type="entry name" value="Haloacid_Dehalogenase"/>
    <property type="match status" value="1"/>
</dbReference>
<organism evidence="1">
    <name type="scientific">sediment metagenome</name>
    <dbReference type="NCBI Taxonomy" id="749907"/>
    <lineage>
        <taxon>unclassified sequences</taxon>
        <taxon>metagenomes</taxon>
        <taxon>ecological metagenomes</taxon>
    </lineage>
</organism>
<dbReference type="InterPro" id="IPR036412">
    <property type="entry name" value="HAD-like_sf"/>
</dbReference>
<dbReference type="SUPFAM" id="SSF56784">
    <property type="entry name" value="HAD-like"/>
    <property type="match status" value="1"/>
</dbReference>
<dbReference type="InterPro" id="IPR006439">
    <property type="entry name" value="HAD-SF_hydro_IA"/>
</dbReference>
<dbReference type="PANTHER" id="PTHR43611:SF3">
    <property type="entry name" value="FLAVIN MONONUCLEOTIDE HYDROLASE 1, CHLOROPLATIC"/>
    <property type="match status" value="1"/>
</dbReference>
<dbReference type="Gene3D" id="1.10.150.240">
    <property type="entry name" value="Putative phosphatase, domain 2"/>
    <property type="match status" value="1"/>
</dbReference>
<reference evidence="1" key="2">
    <citation type="journal article" date="2011" name="Microb. Ecol.">
        <title>Taxonomic and Functional Metagenomic Profiling of the Microbial Community in the Anoxic Sediment of a Sub-saline Shallow Lake (Laguna de Carrizo, Central Spain).</title>
        <authorList>
            <person name="Ferrer M."/>
            <person name="Guazzaroni M.E."/>
            <person name="Richter M."/>
            <person name="Garcia-Salamanca A."/>
            <person name="Yarza P."/>
            <person name="Suarez-Suarez A."/>
            <person name="Solano J."/>
            <person name="Alcaide M."/>
            <person name="van Dillewijn P."/>
            <person name="Molina-Henares M.A."/>
            <person name="Lopez-Cortes N."/>
            <person name="Al-Ramahi Y."/>
            <person name="Guerrero C."/>
            <person name="Acosta A."/>
            <person name="de Eugenio L.I."/>
            <person name="Martinez V."/>
            <person name="Marques S."/>
            <person name="Rojo F."/>
            <person name="Santero E."/>
            <person name="Genilloud O."/>
            <person name="Perez-Perez J."/>
            <person name="Rossello-Mora R."/>
            <person name="Ramos J.L."/>
        </authorList>
    </citation>
    <scope>NUCLEOTIDE SEQUENCE</scope>
</reference>
<protein>
    <submittedName>
        <fullName evidence="1">Haloacid dehalogenase</fullName>
    </submittedName>
</protein>
<dbReference type="SFLD" id="SFLDG01129">
    <property type="entry name" value="C1.5:_HAD__Beta-PGM__Phosphata"/>
    <property type="match status" value="1"/>
</dbReference>
<dbReference type="PRINTS" id="PR00413">
    <property type="entry name" value="HADHALOGNASE"/>
</dbReference>
<dbReference type="PANTHER" id="PTHR43611">
    <property type="entry name" value="ALPHA-D-GLUCOSE 1-PHOSPHATE PHOSPHATASE"/>
    <property type="match status" value="1"/>
</dbReference>
<proteinExistence type="predicted"/>
<dbReference type="CDD" id="cd02603">
    <property type="entry name" value="HAD_sEH-N_like"/>
    <property type="match status" value="1"/>
</dbReference>
<sequence length="207" mass="24940">MAKSTEVKIKAVIFDLGNVLVNYDVYKAARRFSKAFKISQFAIWKHFFLSPFEQAYTRGEISTMEFFRAACRAFKKPLSYKLFKYYWNDIFWENPGMDKLLRKIKKHYPLFLISNTNAMHYTHLKREFKILRHFKRKFPSHEVGARKPELRIYRRVLRKIGYKPQETVFIDDMKSFIKGAQKVGMNTIRFKNLDRLTRDLRKLGIKF</sequence>
<dbReference type="InterPro" id="IPR023198">
    <property type="entry name" value="PGP-like_dom2"/>
</dbReference>
<gene>
    <name evidence="1" type="ORF">LDC_1207</name>
</gene>
<dbReference type="NCBIfam" id="TIGR01509">
    <property type="entry name" value="HAD-SF-IA-v3"/>
    <property type="match status" value="1"/>
</dbReference>
<dbReference type="EMBL" id="ADZX01000408">
    <property type="protein sequence ID" value="EFK96762.1"/>
    <property type="molecule type" value="Genomic_DNA"/>
</dbReference>
<comment type="caution">
    <text evidence="1">The sequence shown here is derived from an EMBL/GenBank/DDBJ whole genome shotgun (WGS) entry which is preliminary data.</text>
</comment>